<evidence type="ECO:0000256" key="2">
    <source>
        <dbReference type="ARBA" id="ARBA00023315"/>
    </source>
</evidence>
<dbReference type="InterPro" id="IPR000182">
    <property type="entry name" value="GNAT_dom"/>
</dbReference>
<dbReference type="Gene3D" id="3.40.630.30">
    <property type="match status" value="1"/>
</dbReference>
<keyword evidence="2" id="KW-0012">Acyltransferase</keyword>
<dbReference type="PANTHER" id="PTHR43877">
    <property type="entry name" value="AMINOALKYLPHOSPHONATE N-ACETYLTRANSFERASE-RELATED-RELATED"/>
    <property type="match status" value="1"/>
</dbReference>
<dbReference type="Pfam" id="PF00583">
    <property type="entry name" value="Acetyltransf_1"/>
    <property type="match status" value="1"/>
</dbReference>
<reference evidence="4 5" key="1">
    <citation type="submission" date="2016-10" db="EMBL/GenBank/DDBJ databases">
        <authorList>
            <person name="de Groot N.N."/>
        </authorList>
    </citation>
    <scope>NUCLEOTIDE SEQUENCE [LARGE SCALE GENOMIC DNA]</scope>
    <source>
        <strain evidence="4 5">CGMCC 4.6945</strain>
    </source>
</reference>
<dbReference type="PANTHER" id="PTHR43877:SF2">
    <property type="entry name" value="AMINOALKYLPHOSPHONATE N-ACETYLTRANSFERASE-RELATED"/>
    <property type="match status" value="1"/>
</dbReference>
<accession>A0A1I0Z311</accession>
<dbReference type="InterPro" id="IPR016181">
    <property type="entry name" value="Acyl_CoA_acyltransferase"/>
</dbReference>
<keyword evidence="5" id="KW-1185">Reference proteome</keyword>
<gene>
    <name evidence="4" type="ORF">SAMN05421867_10989</name>
</gene>
<dbReference type="OrthoDB" id="70840at2"/>
<evidence type="ECO:0000313" key="4">
    <source>
        <dbReference type="EMBL" id="SFB19010.1"/>
    </source>
</evidence>
<dbReference type="Proteomes" id="UP000199012">
    <property type="component" value="Unassembled WGS sequence"/>
</dbReference>
<dbReference type="GO" id="GO:0016747">
    <property type="term" value="F:acyltransferase activity, transferring groups other than amino-acyl groups"/>
    <property type="evidence" value="ECO:0007669"/>
    <property type="project" value="InterPro"/>
</dbReference>
<dbReference type="STRING" id="988821.SAMN05421867_10989"/>
<proteinExistence type="predicted"/>
<dbReference type="AlphaFoldDB" id="A0A1I0Z311"/>
<sequence>MTTSTTSTGAGAGRRTGAAADVLVEEVPWDDPATAHLRAEQEAELAARYGGADPAVAGEAVLLTLRLLVAGEPVGCVAVRDVSAEHGPGTGELKRLYVRPDHRRRGLSRLLLAAAEAGAAARGLHRLVLETGTRQPELLALYAATGWTAITPYGEHAGHPMSRCFAKRLTGGTAATV</sequence>
<name>A0A1I0Z311_9CELL</name>
<dbReference type="InterPro" id="IPR050832">
    <property type="entry name" value="Bact_Acetyltransf"/>
</dbReference>
<feature type="domain" description="N-acetyltransferase" evidence="3">
    <location>
        <begin position="22"/>
        <end position="170"/>
    </location>
</feature>
<organism evidence="4 5">
    <name type="scientific">Cellulomonas marina</name>
    <dbReference type="NCBI Taxonomy" id="988821"/>
    <lineage>
        <taxon>Bacteria</taxon>
        <taxon>Bacillati</taxon>
        <taxon>Actinomycetota</taxon>
        <taxon>Actinomycetes</taxon>
        <taxon>Micrococcales</taxon>
        <taxon>Cellulomonadaceae</taxon>
        <taxon>Cellulomonas</taxon>
    </lineage>
</organism>
<evidence type="ECO:0000256" key="1">
    <source>
        <dbReference type="ARBA" id="ARBA00022679"/>
    </source>
</evidence>
<protein>
    <submittedName>
        <fullName evidence="4">Acetyltransferase (GNAT) family protein</fullName>
    </submittedName>
</protein>
<dbReference type="EMBL" id="FOKA01000009">
    <property type="protein sequence ID" value="SFB19010.1"/>
    <property type="molecule type" value="Genomic_DNA"/>
</dbReference>
<evidence type="ECO:0000259" key="3">
    <source>
        <dbReference type="PROSITE" id="PS51186"/>
    </source>
</evidence>
<keyword evidence="1 4" id="KW-0808">Transferase</keyword>
<evidence type="ECO:0000313" key="5">
    <source>
        <dbReference type="Proteomes" id="UP000199012"/>
    </source>
</evidence>
<dbReference type="SUPFAM" id="SSF55729">
    <property type="entry name" value="Acyl-CoA N-acyltransferases (Nat)"/>
    <property type="match status" value="1"/>
</dbReference>
<dbReference type="RefSeq" id="WP_090033111.1">
    <property type="nucleotide sequence ID" value="NZ_BONM01000004.1"/>
</dbReference>
<dbReference type="PROSITE" id="PS51186">
    <property type="entry name" value="GNAT"/>
    <property type="match status" value="1"/>
</dbReference>